<gene>
    <name evidence="1" type="ORF">LCGC14_1053900</name>
</gene>
<sequence length="136" mass="15166">MAIARKFGDKVYKWHVPDLLAAAVGLPVQDSSTARFNLNVDAWFGEACLPTIANVVHHMKYVLSADLSKPILLSAEGHVFDGLHRLAKCLLEGISTVKCQQFKVNPEPSEIVDFEVFKQGRPLIAEALVWMEKHKL</sequence>
<proteinExistence type="predicted"/>
<comment type="caution">
    <text evidence="1">The sequence shown here is derived from an EMBL/GenBank/DDBJ whole genome shotgun (WGS) entry which is preliminary data.</text>
</comment>
<evidence type="ECO:0000313" key="1">
    <source>
        <dbReference type="EMBL" id="KKN08723.1"/>
    </source>
</evidence>
<name>A0A0F9QU27_9ZZZZ</name>
<protein>
    <recommendedName>
        <fullName evidence="2">ParB/Sulfiredoxin domain-containing protein</fullName>
    </recommendedName>
</protein>
<dbReference type="AlphaFoldDB" id="A0A0F9QU27"/>
<reference evidence="1" key="1">
    <citation type="journal article" date="2015" name="Nature">
        <title>Complex archaea that bridge the gap between prokaryotes and eukaryotes.</title>
        <authorList>
            <person name="Spang A."/>
            <person name="Saw J.H."/>
            <person name="Jorgensen S.L."/>
            <person name="Zaremba-Niedzwiedzka K."/>
            <person name="Martijn J."/>
            <person name="Lind A.E."/>
            <person name="van Eijk R."/>
            <person name="Schleper C."/>
            <person name="Guy L."/>
            <person name="Ettema T.J."/>
        </authorList>
    </citation>
    <scope>NUCLEOTIDE SEQUENCE</scope>
</reference>
<accession>A0A0F9QU27</accession>
<evidence type="ECO:0008006" key="2">
    <source>
        <dbReference type="Google" id="ProtNLM"/>
    </source>
</evidence>
<dbReference type="EMBL" id="LAZR01004424">
    <property type="protein sequence ID" value="KKN08723.1"/>
    <property type="molecule type" value="Genomic_DNA"/>
</dbReference>
<organism evidence="1">
    <name type="scientific">marine sediment metagenome</name>
    <dbReference type="NCBI Taxonomy" id="412755"/>
    <lineage>
        <taxon>unclassified sequences</taxon>
        <taxon>metagenomes</taxon>
        <taxon>ecological metagenomes</taxon>
    </lineage>
</organism>